<gene>
    <name evidence="2" type="ORF">D0469_13165</name>
</gene>
<keyword evidence="2" id="KW-0378">Hydrolase</keyword>
<reference evidence="2 3" key="1">
    <citation type="submission" date="2018-08" db="EMBL/GenBank/DDBJ databases">
        <title>Bacillus chawlae sp. nov., Bacillus glennii sp. nov., and Bacillus saganii sp. nov. Isolated from the Vehicle Assembly Building at Kennedy Space Center where the Viking Spacecraft were Assembled.</title>
        <authorList>
            <person name="Seuylemezian A."/>
            <person name="Vaishampayan P."/>
        </authorList>
    </citation>
    <scope>NUCLEOTIDE SEQUENCE [LARGE SCALE GENOMIC DNA]</scope>
    <source>
        <strain evidence="2 3">V47-23a</strain>
    </source>
</reference>
<comment type="caution">
    <text evidence="2">The sequence shown here is derived from an EMBL/GenBank/DDBJ whole genome shotgun (WGS) entry which is preliminary data.</text>
</comment>
<proteinExistence type="predicted"/>
<dbReference type="EMBL" id="QVTE01000036">
    <property type="protein sequence ID" value="RFU68037.1"/>
    <property type="molecule type" value="Genomic_DNA"/>
</dbReference>
<dbReference type="OrthoDB" id="2986585at2"/>
<dbReference type="Gene3D" id="3.40.50.1820">
    <property type="entry name" value="alpha/beta hydrolase"/>
    <property type="match status" value="1"/>
</dbReference>
<dbReference type="AlphaFoldDB" id="A0A372LLV3"/>
<accession>A0A372LLV3</accession>
<evidence type="ECO:0000259" key="1">
    <source>
        <dbReference type="Pfam" id="PF00561"/>
    </source>
</evidence>
<evidence type="ECO:0000313" key="2">
    <source>
        <dbReference type="EMBL" id="RFU68037.1"/>
    </source>
</evidence>
<name>A0A372LLV3_9BACI</name>
<dbReference type="InterPro" id="IPR000073">
    <property type="entry name" value="AB_hydrolase_1"/>
</dbReference>
<dbReference type="Proteomes" id="UP000264541">
    <property type="component" value="Unassembled WGS sequence"/>
</dbReference>
<protein>
    <submittedName>
        <fullName evidence="2">Hydrolase</fullName>
    </submittedName>
</protein>
<feature type="domain" description="AB hydrolase-1" evidence="1">
    <location>
        <begin position="44"/>
        <end position="147"/>
    </location>
</feature>
<evidence type="ECO:0000313" key="3">
    <source>
        <dbReference type="Proteomes" id="UP000264541"/>
    </source>
</evidence>
<dbReference type="InterPro" id="IPR029058">
    <property type="entry name" value="AB_hydrolase_fold"/>
</dbReference>
<dbReference type="RefSeq" id="WP_117327205.1">
    <property type="nucleotide sequence ID" value="NZ_QVTE01000036.1"/>
</dbReference>
<organism evidence="2 3">
    <name type="scientific">Peribacillus saganii</name>
    <dbReference type="NCBI Taxonomy" id="2303992"/>
    <lineage>
        <taxon>Bacteria</taxon>
        <taxon>Bacillati</taxon>
        <taxon>Bacillota</taxon>
        <taxon>Bacilli</taxon>
        <taxon>Bacillales</taxon>
        <taxon>Bacillaceae</taxon>
        <taxon>Peribacillus</taxon>
    </lineage>
</organism>
<keyword evidence="3" id="KW-1185">Reference proteome</keyword>
<dbReference type="SUPFAM" id="SSF53474">
    <property type="entry name" value="alpha/beta-Hydrolases"/>
    <property type="match status" value="1"/>
</dbReference>
<dbReference type="Pfam" id="PF00561">
    <property type="entry name" value="Abhydrolase_1"/>
    <property type="match status" value="1"/>
</dbReference>
<dbReference type="GO" id="GO:0016787">
    <property type="term" value="F:hydrolase activity"/>
    <property type="evidence" value="ECO:0007669"/>
    <property type="project" value="UniProtKB-KW"/>
</dbReference>
<sequence length="242" mass="28089">MERTFQMDGQWNIIYYPSQPSGFSVIVLGDRTHYVDSSGAFWSRHPGRLQIVQHLKRKGYTLFSSNLYGANWGSSKAAYLAQCLYHFIMRNEIVNEKIHILAEGMGALTALKLIELLPGSIRSAVFINPILSLKASMEKEKHNRVFYKKWIEEASSAHGLKIREMEEKIHHSNWIEWRGNVPLKIIHIFGGGETAPVQLYKIMEQRSLKRGTVFEMQYLMPEKRYKTAEEASRFFKKFENSL</sequence>